<dbReference type="InterPro" id="IPR005135">
    <property type="entry name" value="Endo/exonuclease/phosphatase"/>
</dbReference>
<dbReference type="InterPro" id="IPR050410">
    <property type="entry name" value="CCR4/nocturin_mRNA_transcr"/>
</dbReference>
<sequence>MELCDPVYVEEQDLEFLTMEKVILFQLQQLVHSSSPFSRAFCGIVETIRYLSSRAHRLSERWGNIPVVLTGDFNSTPQSAIYKFLSSSKLNIMSYNRKELSGQRNCRPAQVFGIEREIESPFRLVDRIMDFCWNIEDVRTATGSADNQVVEHPLKLTSSYATLRGSKETRGTNGEPLATSYHSKFLGTVDYIWYSQGLEPTRLLDTLPMDVLRKTKGLPYKKLGSDHLALVTEFVFTEAEEDNSDNEAATLSSPAVSSSLASESKDDTSLP</sequence>
<feature type="region of interest" description="Disordered" evidence="1">
    <location>
        <begin position="239"/>
        <end position="271"/>
    </location>
</feature>
<evidence type="ECO:0000313" key="4">
    <source>
        <dbReference type="Proteomes" id="UP001370490"/>
    </source>
</evidence>
<proteinExistence type="predicted"/>
<dbReference type="EMBL" id="JBAMMX010000020">
    <property type="protein sequence ID" value="KAK6921134.1"/>
    <property type="molecule type" value="Genomic_DNA"/>
</dbReference>
<evidence type="ECO:0000259" key="2">
    <source>
        <dbReference type="Pfam" id="PF03372"/>
    </source>
</evidence>
<keyword evidence="4" id="KW-1185">Reference proteome</keyword>
<dbReference type="PANTHER" id="PTHR12121:SF82">
    <property type="entry name" value="CARBON CATABOLITE REPRESSOR PROTEIN 4 HOMOLOG 3"/>
    <property type="match status" value="1"/>
</dbReference>
<dbReference type="PANTHER" id="PTHR12121">
    <property type="entry name" value="CARBON CATABOLITE REPRESSOR PROTEIN 4"/>
    <property type="match status" value="1"/>
</dbReference>
<protein>
    <submittedName>
        <fullName evidence="3">Endonuclease/exonuclease/phosphatase</fullName>
    </submittedName>
</protein>
<dbReference type="Gene3D" id="3.60.10.10">
    <property type="entry name" value="Endonuclease/exonuclease/phosphatase"/>
    <property type="match status" value="1"/>
</dbReference>
<evidence type="ECO:0000256" key="1">
    <source>
        <dbReference type="SAM" id="MobiDB-lite"/>
    </source>
</evidence>
<feature type="domain" description="Endonuclease/exonuclease/phosphatase" evidence="2">
    <location>
        <begin position="48"/>
        <end position="227"/>
    </location>
</feature>
<keyword evidence="3" id="KW-0378">Hydrolase</keyword>
<evidence type="ECO:0000313" key="3">
    <source>
        <dbReference type="EMBL" id="KAK6921134.1"/>
    </source>
</evidence>
<dbReference type="Proteomes" id="UP001370490">
    <property type="component" value="Unassembled WGS sequence"/>
</dbReference>
<dbReference type="Pfam" id="PF03372">
    <property type="entry name" value="Exo_endo_phos"/>
    <property type="match status" value="1"/>
</dbReference>
<feature type="compositionally biased region" description="Low complexity" evidence="1">
    <location>
        <begin position="246"/>
        <end position="262"/>
    </location>
</feature>
<dbReference type="InterPro" id="IPR036691">
    <property type="entry name" value="Endo/exonu/phosph_ase_sf"/>
</dbReference>
<dbReference type="GO" id="GO:0000175">
    <property type="term" value="F:3'-5'-RNA exonuclease activity"/>
    <property type="evidence" value="ECO:0007669"/>
    <property type="project" value="TreeGrafter"/>
</dbReference>
<keyword evidence="3" id="KW-0255">Endonuclease</keyword>
<name>A0AAN8YZQ1_9MAGN</name>
<keyword evidence="3" id="KW-0540">Nuclease</keyword>
<accession>A0AAN8YZQ1</accession>
<reference evidence="3 4" key="1">
    <citation type="submission" date="2023-12" db="EMBL/GenBank/DDBJ databases">
        <title>A high-quality genome assembly for Dillenia turbinata (Dilleniales).</title>
        <authorList>
            <person name="Chanderbali A."/>
        </authorList>
    </citation>
    <scope>NUCLEOTIDE SEQUENCE [LARGE SCALE GENOMIC DNA]</scope>
    <source>
        <strain evidence="3">LSX21</strain>
        <tissue evidence="3">Leaf</tissue>
    </source>
</reference>
<gene>
    <name evidence="3" type="ORF">RJ641_014812</name>
</gene>
<dbReference type="SUPFAM" id="SSF56219">
    <property type="entry name" value="DNase I-like"/>
    <property type="match status" value="1"/>
</dbReference>
<dbReference type="AlphaFoldDB" id="A0AAN8YZQ1"/>
<organism evidence="3 4">
    <name type="scientific">Dillenia turbinata</name>
    <dbReference type="NCBI Taxonomy" id="194707"/>
    <lineage>
        <taxon>Eukaryota</taxon>
        <taxon>Viridiplantae</taxon>
        <taxon>Streptophyta</taxon>
        <taxon>Embryophyta</taxon>
        <taxon>Tracheophyta</taxon>
        <taxon>Spermatophyta</taxon>
        <taxon>Magnoliopsida</taxon>
        <taxon>eudicotyledons</taxon>
        <taxon>Gunneridae</taxon>
        <taxon>Pentapetalae</taxon>
        <taxon>Dilleniales</taxon>
        <taxon>Dilleniaceae</taxon>
        <taxon>Dillenia</taxon>
    </lineage>
</organism>
<comment type="caution">
    <text evidence="3">The sequence shown here is derived from an EMBL/GenBank/DDBJ whole genome shotgun (WGS) entry which is preliminary data.</text>
</comment>
<dbReference type="GO" id="GO:0004519">
    <property type="term" value="F:endonuclease activity"/>
    <property type="evidence" value="ECO:0007669"/>
    <property type="project" value="UniProtKB-KW"/>
</dbReference>